<gene>
    <name evidence="2" type="ORF">GCM10022416_29830</name>
</gene>
<sequence length="133" mass="14030">MTRVGAVAGICAALAVTAVAGAGPASAASSFDVRSDVSRVTGSLDFPSRTKFTATNVTLYDTSCDNRSARFRFVTNNGAYKWRQIDQCNTSATWSSISGTDGGDIKWVRVETQACNSLGCSTMASQTIDNPRT</sequence>
<evidence type="ECO:0000313" key="3">
    <source>
        <dbReference type="Proteomes" id="UP001500266"/>
    </source>
</evidence>
<feature type="chain" id="PRO_5047477497" description="Secreted protein" evidence="1">
    <location>
        <begin position="28"/>
        <end position="133"/>
    </location>
</feature>
<dbReference type="EMBL" id="BAABDO010000038">
    <property type="protein sequence ID" value="GAA4141658.1"/>
    <property type="molecule type" value="Genomic_DNA"/>
</dbReference>
<keyword evidence="3" id="KW-1185">Reference proteome</keyword>
<comment type="caution">
    <text evidence="2">The sequence shown here is derived from an EMBL/GenBank/DDBJ whole genome shotgun (WGS) entry which is preliminary data.</text>
</comment>
<keyword evidence="1" id="KW-0732">Signal</keyword>
<proteinExistence type="predicted"/>
<organism evidence="2 3">
    <name type="scientific">Actinomadura keratinilytica</name>
    <dbReference type="NCBI Taxonomy" id="547461"/>
    <lineage>
        <taxon>Bacteria</taxon>
        <taxon>Bacillati</taxon>
        <taxon>Actinomycetota</taxon>
        <taxon>Actinomycetes</taxon>
        <taxon>Streptosporangiales</taxon>
        <taxon>Thermomonosporaceae</taxon>
        <taxon>Actinomadura</taxon>
    </lineage>
</organism>
<name>A0ABP7YVP1_9ACTN</name>
<evidence type="ECO:0000313" key="2">
    <source>
        <dbReference type="EMBL" id="GAA4141658.1"/>
    </source>
</evidence>
<accession>A0ABP7YVP1</accession>
<dbReference type="RefSeq" id="WP_378269804.1">
    <property type="nucleotide sequence ID" value="NZ_JBHTFR010000001.1"/>
</dbReference>
<dbReference type="Proteomes" id="UP001500266">
    <property type="component" value="Unassembled WGS sequence"/>
</dbReference>
<feature type="signal peptide" evidence="1">
    <location>
        <begin position="1"/>
        <end position="27"/>
    </location>
</feature>
<protein>
    <recommendedName>
        <fullName evidence="4">Secreted protein</fullName>
    </recommendedName>
</protein>
<evidence type="ECO:0008006" key="4">
    <source>
        <dbReference type="Google" id="ProtNLM"/>
    </source>
</evidence>
<evidence type="ECO:0000256" key="1">
    <source>
        <dbReference type="SAM" id="SignalP"/>
    </source>
</evidence>
<reference evidence="3" key="1">
    <citation type="journal article" date="2019" name="Int. J. Syst. Evol. Microbiol.">
        <title>The Global Catalogue of Microorganisms (GCM) 10K type strain sequencing project: providing services to taxonomists for standard genome sequencing and annotation.</title>
        <authorList>
            <consortium name="The Broad Institute Genomics Platform"/>
            <consortium name="The Broad Institute Genome Sequencing Center for Infectious Disease"/>
            <person name="Wu L."/>
            <person name="Ma J."/>
        </authorList>
    </citation>
    <scope>NUCLEOTIDE SEQUENCE [LARGE SCALE GENOMIC DNA]</scope>
    <source>
        <strain evidence="3">JCM 17316</strain>
    </source>
</reference>